<organism evidence="9 10">
    <name type="scientific">Georgenia faecalis</name>
    <dbReference type="NCBI Taxonomy" id="2483799"/>
    <lineage>
        <taxon>Bacteria</taxon>
        <taxon>Bacillati</taxon>
        <taxon>Actinomycetota</taxon>
        <taxon>Actinomycetes</taxon>
        <taxon>Micrococcales</taxon>
        <taxon>Bogoriellaceae</taxon>
        <taxon>Georgenia</taxon>
    </lineage>
</organism>
<protein>
    <recommendedName>
        <fullName evidence="7">Endolytic murein transglycosylase</fullName>
        <ecNumber evidence="7">4.2.2.29</ecNumber>
    </recommendedName>
    <alternativeName>
        <fullName evidence="7">Peptidoglycan lytic transglycosylase</fullName>
    </alternativeName>
    <alternativeName>
        <fullName evidence="7">Peptidoglycan polymerization terminase</fullName>
    </alternativeName>
</protein>
<evidence type="ECO:0000256" key="2">
    <source>
        <dbReference type="ARBA" id="ARBA00022692"/>
    </source>
</evidence>
<proteinExistence type="inferred from homology"/>
<feature type="compositionally biased region" description="Basic and acidic residues" evidence="8">
    <location>
        <begin position="18"/>
        <end position="27"/>
    </location>
</feature>
<evidence type="ECO:0000256" key="4">
    <source>
        <dbReference type="ARBA" id="ARBA00023136"/>
    </source>
</evidence>
<dbReference type="NCBIfam" id="TIGR00247">
    <property type="entry name" value="endolytic transglycosylase MltG"/>
    <property type="match status" value="1"/>
</dbReference>
<dbReference type="PANTHER" id="PTHR30518:SF2">
    <property type="entry name" value="ENDOLYTIC MUREIN TRANSGLYCOSYLASE"/>
    <property type="match status" value="1"/>
</dbReference>
<comment type="similarity">
    <text evidence="7">Belongs to the transglycosylase MltG family.</text>
</comment>
<feature type="transmembrane region" description="Helical" evidence="7">
    <location>
        <begin position="40"/>
        <end position="61"/>
    </location>
</feature>
<reference evidence="10" key="1">
    <citation type="journal article" date="2019" name="Int. J. Syst. Evol. Microbiol.">
        <title>The Global Catalogue of Microorganisms (GCM) 10K type strain sequencing project: providing services to taxonomists for standard genome sequencing and annotation.</title>
        <authorList>
            <consortium name="The Broad Institute Genomics Platform"/>
            <consortium name="The Broad Institute Genome Sequencing Center for Infectious Disease"/>
            <person name="Wu L."/>
            <person name="Ma J."/>
        </authorList>
    </citation>
    <scope>NUCLEOTIDE SEQUENCE [LARGE SCALE GENOMIC DNA]</scope>
    <source>
        <strain evidence="10">JCM 3369</strain>
    </source>
</reference>
<feature type="region of interest" description="Disordered" evidence="8">
    <location>
        <begin position="1"/>
        <end position="35"/>
    </location>
</feature>
<evidence type="ECO:0000256" key="8">
    <source>
        <dbReference type="SAM" id="MobiDB-lite"/>
    </source>
</evidence>
<keyword evidence="2 7" id="KW-0812">Transmembrane</keyword>
<comment type="subcellular location">
    <subcellularLocation>
        <location evidence="7">Cell membrane</location>
        <topology evidence="7">Single-pass membrane protein</topology>
    </subcellularLocation>
</comment>
<keyword evidence="3 7" id="KW-1133">Transmembrane helix</keyword>
<feature type="site" description="Important for catalytic activity" evidence="7">
    <location>
        <position position="258"/>
    </location>
</feature>
<evidence type="ECO:0000256" key="5">
    <source>
        <dbReference type="ARBA" id="ARBA00023239"/>
    </source>
</evidence>
<sequence length="388" mass="41152">MSELFDQKLAEPSPSHSEQQRRAERRERAQRRRQRRKRTAIAVVLSLLLIAGLAVAAFFVLRPLLTDRPAPEATDFPGPGSGSVEVVIEPGTSGTEMGEMLTEAGVVASPGAFSTAFTANPAASGIQPGTYVLLEEMAAADAVAALLDPANKSEVTITVPEGWRATQVYERIAAVTQLPLADVEAAAADPAAIGLPAEAGGNPEGWFAAATYSFQPSVDATTILRTMVEQTVSTLDALAVPAAERQAVLTKASIVEHEVFLAEDYGRVARVIENRLADTEQVNGRLQMDSTVLYGVGKSGGIPTRSDLDDDNPYNTYLHPGLPPTPIGAPGAAAVEAVIAPPPGDWLYFVTVDLDSGETLFTGDYAEHQANRAALNRWLEEHPSSDEG</sequence>
<keyword evidence="4 7" id="KW-0472">Membrane</keyword>
<dbReference type="PANTHER" id="PTHR30518">
    <property type="entry name" value="ENDOLYTIC MUREIN TRANSGLYCOSYLASE"/>
    <property type="match status" value="1"/>
</dbReference>
<evidence type="ECO:0000256" key="3">
    <source>
        <dbReference type="ARBA" id="ARBA00022989"/>
    </source>
</evidence>
<keyword evidence="10" id="KW-1185">Reference proteome</keyword>
<comment type="catalytic activity">
    <reaction evidence="7">
        <text>a peptidoglycan chain = a peptidoglycan chain with N-acetyl-1,6-anhydromuramyl-[peptide] at the reducing end + a peptidoglycan chain with N-acetylglucosamine at the non-reducing end.</text>
        <dbReference type="EC" id="4.2.2.29"/>
    </reaction>
</comment>
<dbReference type="Gene3D" id="3.30.1490.480">
    <property type="entry name" value="Endolytic murein transglycosylase"/>
    <property type="match status" value="1"/>
</dbReference>
<evidence type="ECO:0000256" key="1">
    <source>
        <dbReference type="ARBA" id="ARBA00022475"/>
    </source>
</evidence>
<evidence type="ECO:0000313" key="9">
    <source>
        <dbReference type="EMBL" id="MFC4555163.1"/>
    </source>
</evidence>
<dbReference type="EMBL" id="JBHSGF010000004">
    <property type="protein sequence ID" value="MFC4555163.1"/>
    <property type="molecule type" value="Genomic_DNA"/>
</dbReference>
<dbReference type="EC" id="4.2.2.29" evidence="7"/>
<gene>
    <name evidence="7 9" type="primary">mltG</name>
    <name evidence="9" type="ORF">ACFO3F_07865</name>
</gene>
<keyword evidence="6 7" id="KW-0961">Cell wall biogenesis/degradation</keyword>
<evidence type="ECO:0000256" key="6">
    <source>
        <dbReference type="ARBA" id="ARBA00023316"/>
    </source>
</evidence>
<dbReference type="InterPro" id="IPR003770">
    <property type="entry name" value="MLTG-like"/>
</dbReference>
<dbReference type="RefSeq" id="WP_222928697.1">
    <property type="nucleotide sequence ID" value="NZ_CP033325.1"/>
</dbReference>
<dbReference type="HAMAP" id="MF_02065">
    <property type="entry name" value="MltG"/>
    <property type="match status" value="1"/>
</dbReference>
<keyword evidence="5 7" id="KW-0456">Lyase</keyword>
<comment type="caution">
    <text evidence="9">The sequence shown here is derived from an EMBL/GenBank/DDBJ whole genome shotgun (WGS) entry which is preliminary data.</text>
</comment>
<comment type="function">
    <text evidence="7">Functions as a peptidoglycan terminase that cleaves nascent peptidoglycan strands endolytically to terminate their elongation.</text>
</comment>
<keyword evidence="1 7" id="KW-1003">Cell membrane</keyword>
<name>A0ABV9DBB7_9MICO</name>
<dbReference type="Pfam" id="PF02618">
    <property type="entry name" value="YceG"/>
    <property type="match status" value="1"/>
</dbReference>
<evidence type="ECO:0000256" key="7">
    <source>
        <dbReference type="HAMAP-Rule" id="MF_02065"/>
    </source>
</evidence>
<evidence type="ECO:0000313" key="10">
    <source>
        <dbReference type="Proteomes" id="UP001595955"/>
    </source>
</evidence>
<accession>A0ABV9DBB7</accession>
<dbReference type="Proteomes" id="UP001595955">
    <property type="component" value="Unassembled WGS sequence"/>
</dbReference>